<dbReference type="GO" id="GO:0006508">
    <property type="term" value="P:proteolysis"/>
    <property type="evidence" value="ECO:0007669"/>
    <property type="project" value="UniProtKB-KW"/>
</dbReference>
<dbReference type="EMBL" id="HACA01017675">
    <property type="protein sequence ID" value="CDW35036.1"/>
    <property type="molecule type" value="Transcribed_RNA"/>
</dbReference>
<accession>A0A0K2UBG2</accession>
<gene>
    <name evidence="4" type="primary">SPH37</name>
</gene>
<dbReference type="Gene3D" id="2.40.10.10">
    <property type="entry name" value="Trypsin-like serine proteases"/>
    <property type="match status" value="1"/>
</dbReference>
<evidence type="ECO:0000259" key="3">
    <source>
        <dbReference type="PROSITE" id="PS50240"/>
    </source>
</evidence>
<proteinExistence type="inferred from homology"/>
<evidence type="ECO:0000256" key="2">
    <source>
        <dbReference type="ARBA" id="ARBA00024195"/>
    </source>
</evidence>
<feature type="non-terminal residue" evidence="4">
    <location>
        <position position="483"/>
    </location>
</feature>
<dbReference type="CDD" id="cd00190">
    <property type="entry name" value="Tryp_SPc"/>
    <property type="match status" value="1"/>
</dbReference>
<keyword evidence="4" id="KW-0378">Hydrolase</keyword>
<sequence length="483" mass="53700">VLRNIAIFASLVKNRLRQEHHFVHTIFSAVHKNKKSYERQTEDKKKHIMIYLQLLCIFVLNGLINCQDLRLGLLANTHLGKNPTGESTNGNNIQIGSIIEGRGRRQCCCSVTPNCPNVFNGDSDYFDYDDDLVGTGIINPRIQGSNIGLRIANRPPNSGLNSPQFLSCPAGRTQCCYENVISLSHLGNQCSINNQGSKIIRQEPFQQSCRTNVPFVGSTCGTRNFNHVPGLLPGQSSPEEFPWTVLILTQKNEFVGTGVIVPERFDNQVQFNTRKILTVAHKLLNYNINELKVRVLDYDASDFKFPEQRRHEEFGVAQSFIHPQFDRIRLINDIAVLKVDRPINLERQGISAACYPSCIDMFGNNFRNGTGSRCWVSGWGKDNVNGNFKVIQNKVDVPLVNNRQCESQLKRALSARSTRIASNFRLHGSEICAGGETGKDACEGDGGAPLVCQSVEGLWHVVGLVTWGVGCANKDVPGVYAKV</sequence>
<dbReference type="InterPro" id="IPR009003">
    <property type="entry name" value="Peptidase_S1_PA"/>
</dbReference>
<dbReference type="InterPro" id="IPR001254">
    <property type="entry name" value="Trypsin_dom"/>
</dbReference>
<dbReference type="PROSITE" id="PS50240">
    <property type="entry name" value="TRYPSIN_DOM"/>
    <property type="match status" value="1"/>
</dbReference>
<dbReference type="Pfam" id="PF00089">
    <property type="entry name" value="Trypsin"/>
    <property type="match status" value="1"/>
</dbReference>
<name>A0A0K2UBG2_LEPSM</name>
<dbReference type="InterPro" id="IPR043504">
    <property type="entry name" value="Peptidase_S1_PA_chymotrypsin"/>
</dbReference>
<dbReference type="GO" id="GO:0004252">
    <property type="term" value="F:serine-type endopeptidase activity"/>
    <property type="evidence" value="ECO:0007669"/>
    <property type="project" value="InterPro"/>
</dbReference>
<dbReference type="InterPro" id="IPR051487">
    <property type="entry name" value="Ser/Thr_Proteases_Immune/Dev"/>
</dbReference>
<dbReference type="SMART" id="SM00020">
    <property type="entry name" value="Tryp_SPc"/>
    <property type="match status" value="1"/>
</dbReference>
<dbReference type="AlphaFoldDB" id="A0A0K2UBG2"/>
<keyword evidence="4" id="KW-0645">Protease</keyword>
<evidence type="ECO:0000256" key="1">
    <source>
        <dbReference type="ARBA" id="ARBA00023157"/>
    </source>
</evidence>
<dbReference type="PRINTS" id="PR00722">
    <property type="entry name" value="CHYMOTRYPSIN"/>
</dbReference>
<dbReference type="FunFam" id="2.40.10.10:FF:000002">
    <property type="entry name" value="Transmembrane protease serine"/>
    <property type="match status" value="1"/>
</dbReference>
<evidence type="ECO:0000313" key="4">
    <source>
        <dbReference type="EMBL" id="CDW35036.1"/>
    </source>
</evidence>
<protein>
    <submittedName>
        <fullName evidence="4">Serine protease homolog 37 [Apis mellifera]</fullName>
    </submittedName>
</protein>
<keyword evidence="1" id="KW-1015">Disulfide bond</keyword>
<feature type="domain" description="Peptidase S1" evidence="3">
    <location>
        <begin position="215"/>
        <end position="483"/>
    </location>
</feature>
<comment type="similarity">
    <text evidence="2">Belongs to the peptidase S1 family. CLIP subfamily.</text>
</comment>
<dbReference type="OrthoDB" id="6656697at2759"/>
<dbReference type="InterPro" id="IPR001314">
    <property type="entry name" value="Peptidase_S1A"/>
</dbReference>
<feature type="non-terminal residue" evidence="4">
    <location>
        <position position="1"/>
    </location>
</feature>
<reference evidence="4" key="1">
    <citation type="submission" date="2014-05" db="EMBL/GenBank/DDBJ databases">
        <authorList>
            <person name="Chronopoulou M."/>
        </authorList>
    </citation>
    <scope>NUCLEOTIDE SEQUENCE</scope>
    <source>
        <tissue evidence="4">Whole organism</tissue>
    </source>
</reference>
<organism evidence="4">
    <name type="scientific">Lepeophtheirus salmonis</name>
    <name type="common">Salmon louse</name>
    <name type="synonym">Caligus salmonis</name>
    <dbReference type="NCBI Taxonomy" id="72036"/>
    <lineage>
        <taxon>Eukaryota</taxon>
        <taxon>Metazoa</taxon>
        <taxon>Ecdysozoa</taxon>
        <taxon>Arthropoda</taxon>
        <taxon>Crustacea</taxon>
        <taxon>Multicrustacea</taxon>
        <taxon>Hexanauplia</taxon>
        <taxon>Copepoda</taxon>
        <taxon>Siphonostomatoida</taxon>
        <taxon>Caligidae</taxon>
        <taxon>Lepeophtheirus</taxon>
    </lineage>
</organism>
<dbReference type="PANTHER" id="PTHR24256">
    <property type="entry name" value="TRYPTASE-RELATED"/>
    <property type="match status" value="1"/>
</dbReference>
<dbReference type="SUPFAM" id="SSF50494">
    <property type="entry name" value="Trypsin-like serine proteases"/>
    <property type="match status" value="1"/>
</dbReference>